<dbReference type="HOGENOM" id="CLU_094950_0_0_10"/>
<sequence>MDVKKFLAIRRDDRFSPNSVENDRLILQAACHEIAGLLGIEEDIRMMDEAELPNFPDAVDCYISMARSDEALQVLAEQESKGSIVVNTPGAVKHCQRSRLNHLMHENQIPMPGEKSSGSYWLKRGDAAAQSSKDVVFCPDKKSLEHAKDAFLARGISDMVVSAHVPGDLVKFYGVGTRFFKYFYPSDDGMFKFDNEVRNGKAHHYSFDDDALRADVSRLAELAGIDIYGGDAIIREDGRYYIIDFNDWPSFSRCREEAAKAIAGEIVSKLL</sequence>
<organism evidence="1 2">
    <name type="scientific">Hallella bergensis DSM 17361</name>
    <dbReference type="NCBI Taxonomy" id="585502"/>
    <lineage>
        <taxon>Bacteria</taxon>
        <taxon>Pseudomonadati</taxon>
        <taxon>Bacteroidota</taxon>
        <taxon>Bacteroidia</taxon>
        <taxon>Bacteroidales</taxon>
        <taxon>Prevotellaceae</taxon>
        <taxon>Hallella</taxon>
    </lineage>
</organism>
<gene>
    <name evidence="1" type="ORF">HMPREF0645_0714</name>
</gene>
<name>D1PUS9_9BACT</name>
<evidence type="ECO:0008006" key="3">
    <source>
        <dbReference type="Google" id="ProtNLM"/>
    </source>
</evidence>
<accession>D1PUS9</accession>
<dbReference type="Gene3D" id="3.30.470.20">
    <property type="entry name" value="ATP-grasp fold, B domain"/>
    <property type="match status" value="1"/>
</dbReference>
<evidence type="ECO:0000313" key="2">
    <source>
        <dbReference type="Proteomes" id="UP000003160"/>
    </source>
</evidence>
<dbReference type="Proteomes" id="UP000003160">
    <property type="component" value="Unassembled WGS sequence"/>
</dbReference>
<protein>
    <recommendedName>
        <fullName evidence="3">ATP-grasp domain-containing protein</fullName>
    </recommendedName>
</protein>
<comment type="caution">
    <text evidence="1">The sequence shown here is derived from an EMBL/GenBank/DDBJ whole genome shotgun (WGS) entry which is preliminary data.</text>
</comment>
<keyword evidence="2" id="KW-1185">Reference proteome</keyword>
<dbReference type="OrthoDB" id="9799627at2"/>
<reference evidence="1 2" key="1">
    <citation type="submission" date="2009-10" db="EMBL/GenBank/DDBJ databases">
        <authorList>
            <person name="Qin X."/>
            <person name="Bachman B."/>
            <person name="Battles P."/>
            <person name="Bell A."/>
            <person name="Bess C."/>
            <person name="Bickham C."/>
            <person name="Chaboub L."/>
            <person name="Chen D."/>
            <person name="Coyle M."/>
            <person name="Deiros D.R."/>
            <person name="Dinh H."/>
            <person name="Forbes L."/>
            <person name="Fowler G."/>
            <person name="Francisco L."/>
            <person name="Fu Q."/>
            <person name="Gubbala S."/>
            <person name="Hale W."/>
            <person name="Han Y."/>
            <person name="Hemphill L."/>
            <person name="Highlander S.K."/>
            <person name="Hirani K."/>
            <person name="Hogues M."/>
            <person name="Jackson L."/>
            <person name="Jakkamsetti A."/>
            <person name="Javaid M."/>
            <person name="Jiang H."/>
            <person name="Korchina V."/>
            <person name="Kovar C."/>
            <person name="Lara F."/>
            <person name="Lee S."/>
            <person name="Mata R."/>
            <person name="Mathew T."/>
            <person name="Moen C."/>
            <person name="Morales K."/>
            <person name="Munidasa M."/>
            <person name="Nazareth L."/>
            <person name="Ngo R."/>
            <person name="Nguyen L."/>
            <person name="Okwuonu G."/>
            <person name="Ongeri F."/>
            <person name="Patil S."/>
            <person name="Petrosino J."/>
            <person name="Pham C."/>
            <person name="Pham P."/>
            <person name="Pu L.-L."/>
            <person name="Puazo M."/>
            <person name="Raj R."/>
            <person name="Reid J."/>
            <person name="Rouhana J."/>
            <person name="Saada N."/>
            <person name="Shang Y."/>
            <person name="Simmons D."/>
            <person name="Thornton R."/>
            <person name="Warren J."/>
            <person name="Weissenberger G."/>
            <person name="Zhang J."/>
            <person name="Zhang L."/>
            <person name="Zhou C."/>
            <person name="Zhu D."/>
            <person name="Muzny D."/>
            <person name="Worley K."/>
            <person name="Gibbs R."/>
        </authorList>
    </citation>
    <scope>NUCLEOTIDE SEQUENCE [LARGE SCALE GENOMIC DNA]</scope>
    <source>
        <strain evidence="1 2">DSM 17361</strain>
    </source>
</reference>
<dbReference type="eggNOG" id="COG0189">
    <property type="taxonomic scope" value="Bacteria"/>
</dbReference>
<dbReference type="AlphaFoldDB" id="D1PUS9"/>
<evidence type="ECO:0000313" key="1">
    <source>
        <dbReference type="EMBL" id="EFA44918.1"/>
    </source>
</evidence>
<dbReference type="RefSeq" id="WP_007172828.1">
    <property type="nucleotide sequence ID" value="NZ_GG704780.1"/>
</dbReference>
<dbReference type="SUPFAM" id="SSF56059">
    <property type="entry name" value="Glutathione synthetase ATP-binding domain-like"/>
    <property type="match status" value="1"/>
</dbReference>
<dbReference type="EMBL" id="ACKS01000031">
    <property type="protein sequence ID" value="EFA44918.1"/>
    <property type="molecule type" value="Genomic_DNA"/>
</dbReference>
<proteinExistence type="predicted"/>